<dbReference type="AlphaFoldDB" id="A0A8J5VF48"/>
<keyword evidence="4" id="KW-0479">Metal-binding</keyword>
<gene>
    <name evidence="11" type="ORF">GUJ93_ZPchr0008g13477</name>
</gene>
<dbReference type="EMBL" id="JAAALK010000290">
    <property type="protein sequence ID" value="KAG8045213.1"/>
    <property type="molecule type" value="Genomic_DNA"/>
</dbReference>
<name>A0A8J5VF48_ZIZPA</name>
<dbReference type="OrthoDB" id="21204at2759"/>
<dbReference type="PANTHER" id="PTHR15710">
    <property type="entry name" value="E3 UBIQUITIN-PROTEIN LIGASE PRAJA"/>
    <property type="match status" value="1"/>
</dbReference>
<dbReference type="PANTHER" id="PTHR15710:SF210">
    <property type="entry name" value="RING-TYPE E3 UBIQUITIN TRANSFERASE"/>
    <property type="match status" value="1"/>
</dbReference>
<feature type="region of interest" description="Disordered" evidence="9">
    <location>
        <begin position="271"/>
        <end position="297"/>
    </location>
</feature>
<keyword evidence="5 8" id="KW-0863">Zinc-finger</keyword>
<keyword evidence="3" id="KW-0808">Transferase</keyword>
<evidence type="ECO:0000256" key="3">
    <source>
        <dbReference type="ARBA" id="ARBA00022679"/>
    </source>
</evidence>
<dbReference type="Proteomes" id="UP000729402">
    <property type="component" value="Unassembled WGS sequence"/>
</dbReference>
<evidence type="ECO:0000313" key="12">
    <source>
        <dbReference type="Proteomes" id="UP000729402"/>
    </source>
</evidence>
<keyword evidence="12" id="KW-1185">Reference proteome</keyword>
<dbReference type="SMART" id="SM00184">
    <property type="entry name" value="RING"/>
    <property type="match status" value="1"/>
</dbReference>
<dbReference type="Pfam" id="PF13639">
    <property type="entry name" value="zf-RING_2"/>
    <property type="match status" value="1"/>
</dbReference>
<evidence type="ECO:0000256" key="1">
    <source>
        <dbReference type="ARBA" id="ARBA00000900"/>
    </source>
</evidence>
<dbReference type="GO" id="GO:0008270">
    <property type="term" value="F:zinc ion binding"/>
    <property type="evidence" value="ECO:0007669"/>
    <property type="project" value="UniProtKB-KW"/>
</dbReference>
<evidence type="ECO:0000313" key="11">
    <source>
        <dbReference type="EMBL" id="KAG8045213.1"/>
    </source>
</evidence>
<dbReference type="PROSITE" id="PS50089">
    <property type="entry name" value="ZF_RING_2"/>
    <property type="match status" value="1"/>
</dbReference>
<dbReference type="Pfam" id="PF14369">
    <property type="entry name" value="Zn_ribbon_19"/>
    <property type="match status" value="1"/>
</dbReference>
<dbReference type="GO" id="GO:0005737">
    <property type="term" value="C:cytoplasm"/>
    <property type="evidence" value="ECO:0007669"/>
    <property type="project" value="TreeGrafter"/>
</dbReference>
<dbReference type="GO" id="GO:0016567">
    <property type="term" value="P:protein ubiquitination"/>
    <property type="evidence" value="ECO:0007669"/>
    <property type="project" value="TreeGrafter"/>
</dbReference>
<comment type="catalytic activity">
    <reaction evidence="1">
        <text>S-ubiquitinyl-[E2 ubiquitin-conjugating enzyme]-L-cysteine + [acceptor protein]-L-lysine = [E2 ubiquitin-conjugating enzyme]-L-cysteine + N(6)-ubiquitinyl-[acceptor protein]-L-lysine.</text>
        <dbReference type="EC" id="2.3.2.27"/>
    </reaction>
</comment>
<dbReference type="CDD" id="cd16454">
    <property type="entry name" value="RING-H2_PA-TM-RING"/>
    <property type="match status" value="1"/>
</dbReference>
<dbReference type="InterPro" id="IPR039525">
    <property type="entry name" value="RNF126-like_zinc-ribbon"/>
</dbReference>
<proteinExistence type="predicted"/>
<reference evidence="11" key="1">
    <citation type="journal article" date="2021" name="bioRxiv">
        <title>Whole Genome Assembly and Annotation of Northern Wild Rice, Zizania palustris L., Supports a Whole Genome Duplication in the Zizania Genus.</title>
        <authorList>
            <person name="Haas M."/>
            <person name="Kono T."/>
            <person name="Macchietto M."/>
            <person name="Millas R."/>
            <person name="McGilp L."/>
            <person name="Shao M."/>
            <person name="Duquette J."/>
            <person name="Hirsch C.N."/>
            <person name="Kimball J."/>
        </authorList>
    </citation>
    <scope>NUCLEOTIDE SEQUENCE</scope>
    <source>
        <tissue evidence="11">Fresh leaf tissue</tissue>
    </source>
</reference>
<feature type="domain" description="RING-type" evidence="10">
    <location>
        <begin position="219"/>
        <end position="260"/>
    </location>
</feature>
<evidence type="ECO:0000256" key="6">
    <source>
        <dbReference type="ARBA" id="ARBA00022786"/>
    </source>
</evidence>
<reference evidence="11" key="2">
    <citation type="submission" date="2021-02" db="EMBL/GenBank/DDBJ databases">
        <authorList>
            <person name="Kimball J.A."/>
            <person name="Haas M.W."/>
            <person name="Macchietto M."/>
            <person name="Kono T."/>
            <person name="Duquette J."/>
            <person name="Shao M."/>
        </authorList>
    </citation>
    <scope>NUCLEOTIDE SEQUENCE</scope>
    <source>
        <tissue evidence="11">Fresh leaf tissue</tissue>
    </source>
</reference>
<accession>A0A8J5VF48</accession>
<dbReference type="GO" id="GO:0061630">
    <property type="term" value="F:ubiquitin protein ligase activity"/>
    <property type="evidence" value="ECO:0007669"/>
    <property type="project" value="UniProtKB-EC"/>
</dbReference>
<sequence>MAMVEETAAGGRYWCHMCAVAVSAVAAEGEVEIKCPYCRSGFLEEMQTARSAATAVAGAGGDSTDSSAGSAISIWAPILDSMVGDPVRRRRNRRHADANTDDYRELDLAEFSRSRRRATAFLRLLQAIRERQLQRLESDGGGSFDVEHYSPFGRSLFTAGPGGDQGMALGDYFLGPGLDALMQQLAESDVSRQGTPPAKKEAVDAMPTVEVSGDSSAACAVCLEDYAAGERAREMPCRHRFHAKCIVPWLEMHSSCPVCRFQLPADDNNKGACGSGSHSGHINGNDTVSADDGGADTASNAAGAAAAAAEPDVESGGSASRLPVSIQWLNSLFSQPSSAPASTSGSSSQHRDD</sequence>
<dbReference type="EC" id="2.3.2.27" evidence="2"/>
<dbReference type="FunFam" id="3.30.40.10:FF:000022">
    <property type="entry name" value="E3 ubiquitin-protein ligase RING1-like"/>
    <property type="match status" value="1"/>
</dbReference>
<evidence type="ECO:0000256" key="2">
    <source>
        <dbReference type="ARBA" id="ARBA00012483"/>
    </source>
</evidence>
<keyword evidence="7" id="KW-0862">Zinc</keyword>
<organism evidence="11 12">
    <name type="scientific">Zizania palustris</name>
    <name type="common">Northern wild rice</name>
    <dbReference type="NCBI Taxonomy" id="103762"/>
    <lineage>
        <taxon>Eukaryota</taxon>
        <taxon>Viridiplantae</taxon>
        <taxon>Streptophyta</taxon>
        <taxon>Embryophyta</taxon>
        <taxon>Tracheophyta</taxon>
        <taxon>Spermatophyta</taxon>
        <taxon>Magnoliopsida</taxon>
        <taxon>Liliopsida</taxon>
        <taxon>Poales</taxon>
        <taxon>Poaceae</taxon>
        <taxon>BOP clade</taxon>
        <taxon>Oryzoideae</taxon>
        <taxon>Oryzeae</taxon>
        <taxon>Zizaniinae</taxon>
        <taxon>Zizania</taxon>
    </lineage>
</organism>
<evidence type="ECO:0000256" key="4">
    <source>
        <dbReference type="ARBA" id="ARBA00022723"/>
    </source>
</evidence>
<comment type="caution">
    <text evidence="11">The sequence shown here is derived from an EMBL/GenBank/DDBJ whole genome shotgun (WGS) entry which is preliminary data.</text>
</comment>
<evidence type="ECO:0000256" key="7">
    <source>
        <dbReference type="ARBA" id="ARBA00022833"/>
    </source>
</evidence>
<keyword evidence="6" id="KW-0833">Ubl conjugation pathway</keyword>
<evidence type="ECO:0000256" key="5">
    <source>
        <dbReference type="ARBA" id="ARBA00022771"/>
    </source>
</evidence>
<protein>
    <recommendedName>
        <fullName evidence="2">RING-type E3 ubiquitin transferase</fullName>
        <ecNumber evidence="2">2.3.2.27</ecNumber>
    </recommendedName>
</protein>
<feature type="region of interest" description="Disordered" evidence="9">
    <location>
        <begin position="334"/>
        <end position="353"/>
    </location>
</feature>
<dbReference type="InterPro" id="IPR001841">
    <property type="entry name" value="Znf_RING"/>
</dbReference>
<evidence type="ECO:0000259" key="10">
    <source>
        <dbReference type="PROSITE" id="PS50089"/>
    </source>
</evidence>
<evidence type="ECO:0000256" key="8">
    <source>
        <dbReference type="PROSITE-ProRule" id="PRU00175"/>
    </source>
</evidence>
<evidence type="ECO:0000256" key="9">
    <source>
        <dbReference type="SAM" id="MobiDB-lite"/>
    </source>
</evidence>